<protein>
    <submittedName>
        <fullName evidence="1">Uncharacterized protein</fullName>
    </submittedName>
</protein>
<reference evidence="1" key="3">
    <citation type="submission" date="2025-09" db="UniProtKB">
        <authorList>
            <consortium name="Ensembl"/>
        </authorList>
    </citation>
    <scope>IDENTIFICATION</scope>
</reference>
<evidence type="ECO:0000313" key="1">
    <source>
        <dbReference type="Ensembl" id="ENSHHUP00000078904.1"/>
    </source>
</evidence>
<name>A0A4W5R2V9_9TELE</name>
<sequence length="246" mass="24801">MRCFSDFLFYVVKQSNMFCMLWIIFQTMALLVAAGGQSSGSGEAGGGNGGVVNGGMVGNAVNPGVMNGLVLNGQPLLAQVVPVGGSLLIQQSGALGQSAMPQLVPIGALQQGGALPVGQAGAANGMPLQQGQLPQLANGVVPLFAVLPQANGIGGPQAPMLMQIIPVAGGNNIQQPAAGGKAGKARVKHSVPFHGMATSTRTDTPLTKVTAGEVEESSGSDSPVNAEVELSTSNLDSVLTRVATFW</sequence>
<proteinExistence type="predicted"/>
<dbReference type="AlphaFoldDB" id="A0A4W5R2V9"/>
<reference evidence="1" key="2">
    <citation type="submission" date="2025-08" db="UniProtKB">
        <authorList>
            <consortium name="Ensembl"/>
        </authorList>
    </citation>
    <scope>IDENTIFICATION</scope>
</reference>
<dbReference type="Proteomes" id="UP000314982">
    <property type="component" value="Unassembled WGS sequence"/>
</dbReference>
<keyword evidence="2" id="KW-1185">Reference proteome</keyword>
<dbReference type="GeneTree" id="ENSGT00940000182397"/>
<evidence type="ECO:0000313" key="2">
    <source>
        <dbReference type="Proteomes" id="UP000314982"/>
    </source>
</evidence>
<accession>A0A4W5R2V9</accession>
<organism evidence="1 2">
    <name type="scientific">Hucho hucho</name>
    <name type="common">huchen</name>
    <dbReference type="NCBI Taxonomy" id="62062"/>
    <lineage>
        <taxon>Eukaryota</taxon>
        <taxon>Metazoa</taxon>
        <taxon>Chordata</taxon>
        <taxon>Craniata</taxon>
        <taxon>Vertebrata</taxon>
        <taxon>Euteleostomi</taxon>
        <taxon>Actinopterygii</taxon>
        <taxon>Neopterygii</taxon>
        <taxon>Teleostei</taxon>
        <taxon>Protacanthopterygii</taxon>
        <taxon>Salmoniformes</taxon>
        <taxon>Salmonidae</taxon>
        <taxon>Salmoninae</taxon>
        <taxon>Hucho</taxon>
    </lineage>
</organism>
<dbReference type="Ensembl" id="ENSHHUT00000081451.1">
    <property type="protein sequence ID" value="ENSHHUP00000078904.1"/>
    <property type="gene ID" value="ENSHHUG00000046037.1"/>
</dbReference>
<reference evidence="2" key="1">
    <citation type="submission" date="2018-06" db="EMBL/GenBank/DDBJ databases">
        <title>Genome assembly of Danube salmon.</title>
        <authorList>
            <person name="Macqueen D.J."/>
            <person name="Gundappa M.K."/>
        </authorList>
    </citation>
    <scope>NUCLEOTIDE SEQUENCE [LARGE SCALE GENOMIC DNA]</scope>
</reference>